<dbReference type="InterPro" id="IPR019734">
    <property type="entry name" value="TPR_rpt"/>
</dbReference>
<reference evidence="3" key="1">
    <citation type="journal article" date="2019" name="Int. J. Syst. Evol. Microbiol.">
        <title>The Global Catalogue of Microorganisms (GCM) 10K type strain sequencing project: providing services to taxonomists for standard genome sequencing and annotation.</title>
        <authorList>
            <consortium name="The Broad Institute Genomics Platform"/>
            <consortium name="The Broad Institute Genome Sequencing Center for Infectious Disease"/>
            <person name="Wu L."/>
            <person name="Ma J."/>
        </authorList>
    </citation>
    <scope>NUCLEOTIDE SEQUENCE [LARGE SCALE GENOMIC DNA]</scope>
    <source>
        <strain evidence="3">CGMCC 1.15353</strain>
    </source>
</reference>
<name>A0ABQ1Q870_9BACI</name>
<evidence type="ECO:0000259" key="1">
    <source>
        <dbReference type="PROSITE" id="PS50943"/>
    </source>
</evidence>
<dbReference type="SUPFAM" id="SSF47413">
    <property type="entry name" value="lambda repressor-like DNA-binding domains"/>
    <property type="match status" value="1"/>
</dbReference>
<evidence type="ECO:0000313" key="3">
    <source>
        <dbReference type="Proteomes" id="UP000642571"/>
    </source>
</evidence>
<dbReference type="Proteomes" id="UP000642571">
    <property type="component" value="Unassembled WGS sequence"/>
</dbReference>
<accession>A0ABQ1Q870</accession>
<dbReference type="Pfam" id="PF13181">
    <property type="entry name" value="TPR_8"/>
    <property type="match status" value="2"/>
</dbReference>
<organism evidence="2 3">
    <name type="scientific">Pontibacillus salipaludis</name>
    <dbReference type="NCBI Taxonomy" id="1697394"/>
    <lineage>
        <taxon>Bacteria</taxon>
        <taxon>Bacillati</taxon>
        <taxon>Bacillota</taxon>
        <taxon>Bacilli</taxon>
        <taxon>Bacillales</taxon>
        <taxon>Bacillaceae</taxon>
        <taxon>Pontibacillus</taxon>
    </lineage>
</organism>
<dbReference type="EMBL" id="BMIN01000012">
    <property type="protein sequence ID" value="GGD18670.1"/>
    <property type="molecule type" value="Genomic_DNA"/>
</dbReference>
<proteinExistence type="predicted"/>
<dbReference type="InterPro" id="IPR001387">
    <property type="entry name" value="Cro/C1-type_HTH"/>
</dbReference>
<dbReference type="InterPro" id="IPR053163">
    <property type="entry name" value="HTH-type_regulator_Rgg"/>
</dbReference>
<sequence length="421" mass="49710">MHIGRRIKYVRQLRGLSQSELSVGVVSSTHLSNIESGKYIPSKDILVLFADKLEVDQDYLCEYEKKDQTLIDQVIELKDAVIIGDGPRVEKLLNHLESQEDEVVQGMYSELLYTLIKGAHFMKTGSHSEELTSIQLLVNLYIKEGEKLDDPVLLSFYDYYYGLYHFQHNHIQKSLKHYYRLVANTQDELEKGLFFYNISLLHKQNREYYKAIEAAKECLHVFQQKLEWDRLGETYNMIGVIHWEMGECETAMEYLLKGEKIVSMTNNEKLKSRIHHNCGLINKQLGDYGAAIYYFRKSIEEKSTICDVDSIILPYHSLIGCLIDRNKIDEAKTVLSHARQQCQLEKDQYYLRELEAFILEKEDRFEDFERCMNQLIRELEEMKYHNKLKGLYERLGDYYYKNRKYKLAAVYMKKEIQLNSV</sequence>
<dbReference type="PANTHER" id="PTHR37038">
    <property type="entry name" value="TRANSCRIPTIONAL REGULATOR-RELATED"/>
    <property type="match status" value="1"/>
</dbReference>
<dbReference type="InterPro" id="IPR010982">
    <property type="entry name" value="Lambda_DNA-bd_dom_sf"/>
</dbReference>
<protein>
    <recommendedName>
        <fullName evidence="1">HTH cro/C1-type domain-containing protein</fullName>
    </recommendedName>
</protein>
<dbReference type="SUPFAM" id="SSF48452">
    <property type="entry name" value="TPR-like"/>
    <property type="match status" value="2"/>
</dbReference>
<dbReference type="SMART" id="SM00028">
    <property type="entry name" value="TPR"/>
    <property type="match status" value="3"/>
</dbReference>
<dbReference type="CDD" id="cd00093">
    <property type="entry name" value="HTH_XRE"/>
    <property type="match status" value="1"/>
</dbReference>
<dbReference type="RefSeq" id="WP_188654763.1">
    <property type="nucleotide sequence ID" value="NZ_BMIN01000012.1"/>
</dbReference>
<evidence type="ECO:0000313" key="2">
    <source>
        <dbReference type="EMBL" id="GGD18670.1"/>
    </source>
</evidence>
<dbReference type="SMART" id="SM00530">
    <property type="entry name" value="HTH_XRE"/>
    <property type="match status" value="1"/>
</dbReference>
<dbReference type="Gene3D" id="1.25.40.10">
    <property type="entry name" value="Tetratricopeptide repeat domain"/>
    <property type="match status" value="1"/>
</dbReference>
<dbReference type="PANTHER" id="PTHR37038:SF14">
    <property type="entry name" value="TRANSCRIPTIONAL ACTIVATOR"/>
    <property type="match status" value="1"/>
</dbReference>
<feature type="domain" description="HTH cro/C1-type" evidence="1">
    <location>
        <begin position="7"/>
        <end position="60"/>
    </location>
</feature>
<dbReference type="InterPro" id="IPR011990">
    <property type="entry name" value="TPR-like_helical_dom_sf"/>
</dbReference>
<keyword evidence="3" id="KW-1185">Reference proteome</keyword>
<dbReference type="Gene3D" id="1.10.260.40">
    <property type="entry name" value="lambda repressor-like DNA-binding domains"/>
    <property type="match status" value="1"/>
</dbReference>
<dbReference type="PROSITE" id="PS50943">
    <property type="entry name" value="HTH_CROC1"/>
    <property type="match status" value="1"/>
</dbReference>
<dbReference type="Pfam" id="PF01381">
    <property type="entry name" value="HTH_3"/>
    <property type="match status" value="1"/>
</dbReference>
<gene>
    <name evidence="2" type="ORF">GCM10011389_27980</name>
</gene>
<comment type="caution">
    <text evidence="2">The sequence shown here is derived from an EMBL/GenBank/DDBJ whole genome shotgun (WGS) entry which is preliminary data.</text>
</comment>